<sequence>MSDSAIRTGVVHKRKDPRTGVKYLNNYKYLAHLGAGSYGRVKLYEASGRLYAVKVVNKVVLQRKKVTSLDPRPSAPSSLSSASALDVVLHEISVLSSLPRHPNLARLVEVIDDPACDKLYICLEHAGSPALDSLPDSLCSGAREAHLLDVVCQAAAGLALVHGQGVVHGDLKVEHLLVSSSSGRAVVKIVDFGSSFRFDGRDDRVTRSPGTPAYTAPECCTGEPYSGTKADVWALGVAVYRLRYAEFPFQSTSAADIYEEIRSSPKVEVVHPPSGGSELLTAALKRMLTPDPGLRPSAASLLDLLKGLGLSSVEEIEASYVAGVL</sequence>
<dbReference type="Proteomes" id="UP000316726">
    <property type="component" value="Chromosome 14"/>
</dbReference>
<keyword evidence="1 3" id="KW-0547">Nucleotide-binding</keyword>
<dbReference type="PANTHER" id="PTHR24346:SF77">
    <property type="entry name" value="SERINE THREONINE PROTEIN KINASE"/>
    <property type="match status" value="1"/>
</dbReference>
<gene>
    <name evidence="5" type="ORF">A3770_14p71490</name>
</gene>
<dbReference type="Gene3D" id="3.30.200.20">
    <property type="entry name" value="Phosphorylase Kinase, domain 1"/>
    <property type="match status" value="1"/>
</dbReference>
<dbReference type="GO" id="GO:0004674">
    <property type="term" value="F:protein serine/threonine kinase activity"/>
    <property type="evidence" value="ECO:0007669"/>
    <property type="project" value="TreeGrafter"/>
</dbReference>
<dbReference type="PROSITE" id="PS50011">
    <property type="entry name" value="PROTEIN_KINASE_DOM"/>
    <property type="match status" value="1"/>
</dbReference>
<dbReference type="GO" id="GO:0005737">
    <property type="term" value="C:cytoplasm"/>
    <property type="evidence" value="ECO:0007669"/>
    <property type="project" value="TreeGrafter"/>
</dbReference>
<organism evidence="5 6">
    <name type="scientific">Chloropicon primus</name>
    <dbReference type="NCBI Taxonomy" id="1764295"/>
    <lineage>
        <taxon>Eukaryota</taxon>
        <taxon>Viridiplantae</taxon>
        <taxon>Chlorophyta</taxon>
        <taxon>Chloropicophyceae</taxon>
        <taxon>Chloropicales</taxon>
        <taxon>Chloropicaceae</taxon>
        <taxon>Chloropicon</taxon>
    </lineage>
</organism>
<dbReference type="AlphaFoldDB" id="A0A5B8MW98"/>
<accession>A0A5B8MW98</accession>
<keyword evidence="2 3" id="KW-0067">ATP-binding</keyword>
<keyword evidence="6" id="KW-1185">Reference proteome</keyword>
<evidence type="ECO:0000259" key="4">
    <source>
        <dbReference type="PROSITE" id="PS50011"/>
    </source>
</evidence>
<keyword evidence="5" id="KW-0808">Transferase</keyword>
<evidence type="ECO:0000256" key="1">
    <source>
        <dbReference type="ARBA" id="ARBA00022741"/>
    </source>
</evidence>
<dbReference type="EMBL" id="CP031047">
    <property type="protein sequence ID" value="QDZ24631.1"/>
    <property type="molecule type" value="Genomic_DNA"/>
</dbReference>
<evidence type="ECO:0000256" key="3">
    <source>
        <dbReference type="PROSITE-ProRule" id="PRU10141"/>
    </source>
</evidence>
<keyword evidence="5" id="KW-0418">Kinase</keyword>
<dbReference type="InterPro" id="IPR011009">
    <property type="entry name" value="Kinase-like_dom_sf"/>
</dbReference>
<dbReference type="STRING" id="1764295.A0A5B8MW98"/>
<proteinExistence type="predicted"/>
<dbReference type="PROSITE" id="PS00107">
    <property type="entry name" value="PROTEIN_KINASE_ATP"/>
    <property type="match status" value="1"/>
</dbReference>
<feature type="binding site" evidence="3">
    <location>
        <position position="54"/>
    </location>
    <ligand>
        <name>ATP</name>
        <dbReference type="ChEBI" id="CHEBI:30616"/>
    </ligand>
</feature>
<reference evidence="5 6" key="1">
    <citation type="submission" date="2018-07" db="EMBL/GenBank/DDBJ databases">
        <title>The complete nuclear genome of the prasinophyte Chloropicon primus (CCMP1205).</title>
        <authorList>
            <person name="Pombert J.-F."/>
            <person name="Otis C."/>
            <person name="Turmel M."/>
            <person name="Lemieux C."/>
        </authorList>
    </citation>
    <scope>NUCLEOTIDE SEQUENCE [LARGE SCALE GENOMIC DNA]</scope>
    <source>
        <strain evidence="5 6">CCMP1205</strain>
    </source>
</reference>
<evidence type="ECO:0000313" key="5">
    <source>
        <dbReference type="EMBL" id="QDZ24631.1"/>
    </source>
</evidence>
<dbReference type="GO" id="GO:0005524">
    <property type="term" value="F:ATP binding"/>
    <property type="evidence" value="ECO:0007669"/>
    <property type="project" value="UniProtKB-UniRule"/>
</dbReference>
<dbReference type="InterPro" id="IPR000719">
    <property type="entry name" value="Prot_kinase_dom"/>
</dbReference>
<dbReference type="GO" id="GO:0035556">
    <property type="term" value="P:intracellular signal transduction"/>
    <property type="evidence" value="ECO:0007669"/>
    <property type="project" value="TreeGrafter"/>
</dbReference>
<evidence type="ECO:0000313" key="6">
    <source>
        <dbReference type="Proteomes" id="UP000316726"/>
    </source>
</evidence>
<dbReference type="SUPFAM" id="SSF56112">
    <property type="entry name" value="Protein kinase-like (PK-like)"/>
    <property type="match status" value="1"/>
</dbReference>
<dbReference type="OrthoDB" id="68483at2759"/>
<evidence type="ECO:0000256" key="2">
    <source>
        <dbReference type="ARBA" id="ARBA00022840"/>
    </source>
</evidence>
<name>A0A5B8MW98_9CHLO</name>
<dbReference type="InterPro" id="IPR017441">
    <property type="entry name" value="Protein_kinase_ATP_BS"/>
</dbReference>
<dbReference type="Pfam" id="PF00069">
    <property type="entry name" value="Pkinase"/>
    <property type="match status" value="1"/>
</dbReference>
<feature type="domain" description="Protein kinase" evidence="4">
    <location>
        <begin position="27"/>
        <end position="308"/>
    </location>
</feature>
<dbReference type="PANTHER" id="PTHR24346">
    <property type="entry name" value="MAP/MICROTUBULE AFFINITY-REGULATING KINASE"/>
    <property type="match status" value="1"/>
</dbReference>
<dbReference type="Gene3D" id="1.10.510.10">
    <property type="entry name" value="Transferase(Phosphotransferase) domain 1"/>
    <property type="match status" value="1"/>
</dbReference>
<protein>
    <submittedName>
        <fullName evidence="5">Protein kinase</fullName>
    </submittedName>
</protein>